<organism evidence="2 3">
    <name type="scientific">Acinetobacter bohemicus</name>
    <dbReference type="NCBI Taxonomy" id="1435036"/>
    <lineage>
        <taxon>Bacteria</taxon>
        <taxon>Pseudomonadati</taxon>
        <taxon>Pseudomonadota</taxon>
        <taxon>Gammaproteobacteria</taxon>
        <taxon>Moraxellales</taxon>
        <taxon>Moraxellaceae</taxon>
        <taxon>Acinetobacter</taxon>
    </lineage>
</organism>
<evidence type="ECO:0000259" key="1">
    <source>
        <dbReference type="Pfam" id="PF26115"/>
    </source>
</evidence>
<protein>
    <recommendedName>
        <fullName evidence="1">GAPS4 PD-(D/E)XK nuclease domain-containing protein</fullName>
    </recommendedName>
</protein>
<evidence type="ECO:0000313" key="3">
    <source>
        <dbReference type="Proteomes" id="UP000182827"/>
    </source>
</evidence>
<dbReference type="AlphaFoldDB" id="A0A1I6W9X5"/>
<keyword evidence="3" id="KW-1185">Reference proteome</keyword>
<feature type="domain" description="GAPS4 PD-(D/E)XK nuclease" evidence="1">
    <location>
        <begin position="9"/>
        <end position="148"/>
    </location>
</feature>
<dbReference type="InterPro" id="IPR058873">
    <property type="entry name" value="PDDEXK_GAPS4"/>
</dbReference>
<name>A0A1I6W9X5_9GAMM</name>
<sequence>MVETASTAKIAENESKSMLSFFKWKTYSETLENRDYLCQDIERHFPDGQYDKHPLDLVFSYIHPYTGKEIYFYSDLKSYSCTSLGPGKIREALKSLGQSIACARDNEQWRIDFSNPDFSGEVRGLLFLLNHDGDYSQDILSKLNVVAKFDPEAHKGSNSTLNIENLNIDPNQFVHIMDPTVIVYMQTLRKDIQALRGSFNFPLGNKNYYFYYPNLELHRTQGEEVEFPATIEVLCGPYLIIGNFSVEQENHDTGEIIKFKPGFIVYYRLSGSTQEEFLFLIDQLSRYQMFNNQKKVNVRQVHLKPDDNAETNFNNALIEYNKTWSVNGLNPIAEGQLTFNQIANLEKKFLSSPLNGARNL</sequence>
<gene>
    <name evidence="2" type="ORF">SAMN05444586_10492</name>
</gene>
<dbReference type="EMBL" id="FOZU01000049">
    <property type="protein sequence ID" value="SFT22770.1"/>
    <property type="molecule type" value="Genomic_DNA"/>
</dbReference>
<dbReference type="RefSeq" id="WP_074947753.1">
    <property type="nucleotide sequence ID" value="NZ_FOZU01000049.1"/>
</dbReference>
<reference evidence="3" key="1">
    <citation type="submission" date="2016-10" db="EMBL/GenBank/DDBJ databases">
        <authorList>
            <person name="Varghese N."/>
            <person name="Submissions S."/>
        </authorList>
    </citation>
    <scope>NUCLEOTIDE SEQUENCE [LARGE SCALE GENOMIC DNA]</scope>
    <source>
        <strain evidence="3">ANC 5076</strain>
    </source>
</reference>
<evidence type="ECO:0000313" key="2">
    <source>
        <dbReference type="EMBL" id="SFT22770.1"/>
    </source>
</evidence>
<dbReference type="Proteomes" id="UP000182827">
    <property type="component" value="Unassembled WGS sequence"/>
</dbReference>
<dbReference type="Pfam" id="PF26115">
    <property type="entry name" value="PDDEXK_GAPS4"/>
    <property type="match status" value="1"/>
</dbReference>
<proteinExistence type="predicted"/>
<accession>A0A1I6W9X5</accession>